<gene>
    <name evidence="1" type="ORF">g.32182</name>
</gene>
<organism evidence="1">
    <name type="scientific">Cuerna arida</name>
    <dbReference type="NCBI Taxonomy" id="1464854"/>
    <lineage>
        <taxon>Eukaryota</taxon>
        <taxon>Metazoa</taxon>
        <taxon>Ecdysozoa</taxon>
        <taxon>Arthropoda</taxon>
        <taxon>Hexapoda</taxon>
        <taxon>Insecta</taxon>
        <taxon>Pterygota</taxon>
        <taxon>Neoptera</taxon>
        <taxon>Paraneoptera</taxon>
        <taxon>Hemiptera</taxon>
        <taxon>Auchenorrhyncha</taxon>
        <taxon>Membracoidea</taxon>
        <taxon>Cicadellidae</taxon>
        <taxon>Cicadellinae</taxon>
        <taxon>Proconiini</taxon>
        <taxon>Cuerna</taxon>
    </lineage>
</organism>
<accession>A0A1B6GEF1</accession>
<name>A0A1B6GEF1_9HEMI</name>
<sequence>MVKSILTYGSETWEVTKRKKDRLLATEMDYLRRSCGVSRLKHIRNEEIRRRMEMEETIIEVIEKKRLLWYGHMHRMQPDRWPQRIWAWRPPESRKRGCPSKTWDE</sequence>
<reference evidence="1" key="1">
    <citation type="submission" date="2015-11" db="EMBL/GenBank/DDBJ databases">
        <title>De novo transcriptome assembly of four potential Pierce s Disease insect vectors from Arizona vineyards.</title>
        <authorList>
            <person name="Tassone E.E."/>
        </authorList>
    </citation>
    <scope>NUCLEOTIDE SEQUENCE</scope>
</reference>
<dbReference type="AlphaFoldDB" id="A0A1B6GEF1"/>
<feature type="non-terminal residue" evidence="1">
    <location>
        <position position="105"/>
    </location>
</feature>
<dbReference type="EMBL" id="GECZ01008961">
    <property type="protein sequence ID" value="JAS60808.1"/>
    <property type="molecule type" value="Transcribed_RNA"/>
</dbReference>
<protein>
    <submittedName>
        <fullName evidence="1">Uncharacterized protein</fullName>
    </submittedName>
</protein>
<proteinExistence type="predicted"/>
<evidence type="ECO:0000313" key="1">
    <source>
        <dbReference type="EMBL" id="JAS60808.1"/>
    </source>
</evidence>